<evidence type="ECO:0000313" key="3">
    <source>
        <dbReference type="Proteomes" id="UP000784294"/>
    </source>
</evidence>
<keyword evidence="3" id="KW-1185">Reference proteome</keyword>
<dbReference type="EMBL" id="CAAALY010022142">
    <property type="protein sequence ID" value="VEL14731.1"/>
    <property type="molecule type" value="Genomic_DNA"/>
</dbReference>
<gene>
    <name evidence="2" type="ORF">PXEA_LOCUS8171</name>
</gene>
<name>A0A3S5B6T6_9PLAT</name>
<organism evidence="2 3">
    <name type="scientific">Protopolystoma xenopodis</name>
    <dbReference type="NCBI Taxonomy" id="117903"/>
    <lineage>
        <taxon>Eukaryota</taxon>
        <taxon>Metazoa</taxon>
        <taxon>Spiralia</taxon>
        <taxon>Lophotrochozoa</taxon>
        <taxon>Platyhelminthes</taxon>
        <taxon>Monogenea</taxon>
        <taxon>Polyopisthocotylea</taxon>
        <taxon>Polystomatidea</taxon>
        <taxon>Polystomatidae</taxon>
        <taxon>Protopolystoma</taxon>
    </lineage>
</organism>
<dbReference type="Proteomes" id="UP000784294">
    <property type="component" value="Unassembled WGS sequence"/>
</dbReference>
<proteinExistence type="predicted"/>
<reference evidence="2" key="1">
    <citation type="submission" date="2018-11" db="EMBL/GenBank/DDBJ databases">
        <authorList>
            <consortium name="Pathogen Informatics"/>
        </authorList>
    </citation>
    <scope>NUCLEOTIDE SEQUENCE</scope>
</reference>
<protein>
    <submittedName>
        <fullName evidence="2">Uncharacterized protein</fullName>
    </submittedName>
</protein>
<evidence type="ECO:0000313" key="2">
    <source>
        <dbReference type="EMBL" id="VEL14731.1"/>
    </source>
</evidence>
<feature type="compositionally biased region" description="Polar residues" evidence="1">
    <location>
        <begin position="170"/>
        <end position="180"/>
    </location>
</feature>
<feature type="compositionally biased region" description="Pro residues" evidence="1">
    <location>
        <begin position="146"/>
        <end position="156"/>
    </location>
</feature>
<accession>A0A3S5B6T6</accession>
<comment type="caution">
    <text evidence="2">The sequence shown here is derived from an EMBL/GenBank/DDBJ whole genome shotgun (WGS) entry which is preliminary data.</text>
</comment>
<sequence>MSAVNDPGPPAVQPEKALTLVPAALMSRPPLADARAQGRRLHRRLCYEIGFPGDVSCVPFSPLRSNSSHRSGRFSATRTTNAYLTPACGTRCQDDSCGSPSAWHICVHCRQPSGIRFTVSPSHGSPTRPHKPTSSSPQLPSHSNPPLCPHQLPLPHPHPHPQFNLKDSSHSALPSLSDRQSPPPAPSRHSRALLKHRRHISPYRNRSCHARHRSTSNRRLISSIQPDPDIAPPTGVWCLQTGCFTEASGLGSHRTIIRRHRRLSYGDPCYQARLRQFFAQRHDLRRQCQQQPCSHLCHHQQQQPSWHRDAGQSKTQMNDLIWLLPSTGPTLMGGDQMQPLFEPNKKIPKQTQWSHPPATPEGWLNSSQHESRPRVTGVSELSCTMKEACVSELEGADKKKRTPGVRISDNRSKLKGIKLLGDNAFTLSSCIKSCQPLQHCKLSFSRLAIFLQPFRS</sequence>
<feature type="compositionally biased region" description="Polar residues" evidence="1">
    <location>
        <begin position="132"/>
        <end position="144"/>
    </location>
</feature>
<feature type="region of interest" description="Disordered" evidence="1">
    <location>
        <begin position="348"/>
        <end position="372"/>
    </location>
</feature>
<feature type="region of interest" description="Disordered" evidence="1">
    <location>
        <begin position="119"/>
        <end position="226"/>
    </location>
</feature>
<evidence type="ECO:0000256" key="1">
    <source>
        <dbReference type="SAM" id="MobiDB-lite"/>
    </source>
</evidence>
<feature type="compositionally biased region" description="Basic residues" evidence="1">
    <location>
        <begin position="188"/>
        <end position="216"/>
    </location>
</feature>
<dbReference type="AlphaFoldDB" id="A0A3S5B6T6"/>